<reference evidence="3 4" key="1">
    <citation type="journal article" date="2017" name="New Microbes New Infect">
        <title>Genome sequence of 'Leucobacter massiliensis' sp. nov. isolated from human pharynx after travel to the 2014 Hajj.</title>
        <authorList>
            <person name="Leangapichart T."/>
            <person name="Gautret P."/>
            <person name="Nguyen T.T."/>
            <person name="Armstrong N."/>
            <person name="Rolain J.M."/>
        </authorList>
    </citation>
    <scope>NUCLEOTIDE SEQUENCE [LARGE SCALE GENOMIC DNA]</scope>
    <source>
        <strain evidence="3 4">122RC15</strain>
    </source>
</reference>
<accession>A0A2S9QLD0</accession>
<dbReference type="InterPro" id="IPR032466">
    <property type="entry name" value="Metal_Hydrolase"/>
</dbReference>
<keyword evidence="4" id="KW-1185">Reference proteome</keyword>
<sequence length="377" mass="42509">MGRGTPQFDHPIIDVDVHQRWRRSDEVLDALPEKWRDYAAGRTGGRMTALMPAGLTYPFHRGVNKRLEALPEDGRGTSFALMQEQYLDRYPSVEAVNLTFDIGQEIAQRNPEFSAALATAMNDWVARTWLSYDERMRTAIVVPTELPERAVAEIERMAPHPKVTGVLIAWNPFGKPLGHPVYDPIWGAAEAAGLPIIIHGAAGETEGGLAHTAAGGIPGSRLEWHTLLQQPTLAHLASFVAQGTFEKFPRLKVLVVETGLAWIPNFFWRLDAVRTEMRAESDWVRRLPSEYLREHVKFSTQPFELTPRKEQLVELFEAFGGMQDLLCFSSDYPHWDADDPFYVASRLPAEWLPKLFSENAREMLRLLPLADADRSAA</sequence>
<dbReference type="InterPro" id="IPR006680">
    <property type="entry name" value="Amidohydro-rel"/>
</dbReference>
<dbReference type="Gene3D" id="3.20.20.140">
    <property type="entry name" value="Metal-dependent hydrolases"/>
    <property type="match status" value="1"/>
</dbReference>
<dbReference type="SUPFAM" id="SSF51556">
    <property type="entry name" value="Metallo-dependent hydrolases"/>
    <property type="match status" value="1"/>
</dbReference>
<dbReference type="GO" id="GO:0016787">
    <property type="term" value="F:hydrolase activity"/>
    <property type="evidence" value="ECO:0007669"/>
    <property type="project" value="InterPro"/>
</dbReference>
<evidence type="ECO:0000313" key="3">
    <source>
        <dbReference type="EMBL" id="PRI10390.1"/>
    </source>
</evidence>
<dbReference type="Proteomes" id="UP000238650">
    <property type="component" value="Unassembled WGS sequence"/>
</dbReference>
<dbReference type="AlphaFoldDB" id="A0A2S9QLD0"/>
<dbReference type="Pfam" id="PF04909">
    <property type="entry name" value="Amidohydro_2"/>
    <property type="match status" value="1"/>
</dbReference>
<organism evidence="3 4">
    <name type="scientific">Leucobacter massiliensis</name>
    <dbReference type="NCBI Taxonomy" id="1686285"/>
    <lineage>
        <taxon>Bacteria</taxon>
        <taxon>Bacillati</taxon>
        <taxon>Actinomycetota</taxon>
        <taxon>Actinomycetes</taxon>
        <taxon>Micrococcales</taxon>
        <taxon>Microbacteriaceae</taxon>
        <taxon>Leucobacter</taxon>
    </lineage>
</organism>
<keyword evidence="1" id="KW-0456">Lyase</keyword>
<evidence type="ECO:0000256" key="1">
    <source>
        <dbReference type="ARBA" id="ARBA00023239"/>
    </source>
</evidence>
<protein>
    <recommendedName>
        <fullName evidence="2">Amidohydrolase-related domain-containing protein</fullName>
    </recommendedName>
</protein>
<comment type="caution">
    <text evidence="3">The sequence shown here is derived from an EMBL/GenBank/DDBJ whole genome shotgun (WGS) entry which is preliminary data.</text>
</comment>
<dbReference type="GO" id="GO:0016831">
    <property type="term" value="F:carboxy-lyase activity"/>
    <property type="evidence" value="ECO:0007669"/>
    <property type="project" value="InterPro"/>
</dbReference>
<evidence type="ECO:0000313" key="4">
    <source>
        <dbReference type="Proteomes" id="UP000238650"/>
    </source>
</evidence>
<proteinExistence type="predicted"/>
<name>A0A2S9QLD0_9MICO</name>
<dbReference type="GO" id="GO:0005737">
    <property type="term" value="C:cytoplasm"/>
    <property type="evidence" value="ECO:0007669"/>
    <property type="project" value="TreeGrafter"/>
</dbReference>
<gene>
    <name evidence="3" type="ORF">B4915_12110</name>
</gene>
<dbReference type="InterPro" id="IPR032465">
    <property type="entry name" value="ACMSD"/>
</dbReference>
<evidence type="ECO:0000259" key="2">
    <source>
        <dbReference type="Pfam" id="PF04909"/>
    </source>
</evidence>
<dbReference type="EMBL" id="MWZD01000020">
    <property type="protein sequence ID" value="PRI10390.1"/>
    <property type="molecule type" value="Genomic_DNA"/>
</dbReference>
<dbReference type="PANTHER" id="PTHR21240:SF28">
    <property type="entry name" value="ISO-OROTATE DECARBOXYLASE (EUROFUNG)"/>
    <property type="match status" value="1"/>
</dbReference>
<feature type="domain" description="Amidohydrolase-related" evidence="2">
    <location>
        <begin position="74"/>
        <end position="366"/>
    </location>
</feature>
<dbReference type="OrthoDB" id="2533941at2"/>
<dbReference type="PANTHER" id="PTHR21240">
    <property type="entry name" value="2-AMINO-3-CARBOXYLMUCONATE-6-SEMIALDEHYDE DECARBOXYLASE"/>
    <property type="match status" value="1"/>
</dbReference>
<dbReference type="GO" id="GO:0019748">
    <property type="term" value="P:secondary metabolic process"/>
    <property type="evidence" value="ECO:0007669"/>
    <property type="project" value="TreeGrafter"/>
</dbReference>
<dbReference type="RefSeq" id="WP_105806083.1">
    <property type="nucleotide sequence ID" value="NZ_MWZD01000020.1"/>
</dbReference>